<comment type="caution">
    <text evidence="2">The sequence shown here is derived from an EMBL/GenBank/DDBJ whole genome shotgun (WGS) entry which is preliminary data.</text>
</comment>
<evidence type="ECO:0000256" key="1">
    <source>
        <dbReference type="SAM" id="Phobius"/>
    </source>
</evidence>
<feature type="transmembrane region" description="Helical" evidence="1">
    <location>
        <begin position="88"/>
        <end position="104"/>
    </location>
</feature>
<dbReference type="EMBL" id="LJGZ01000113">
    <property type="protein sequence ID" value="OEV15069.1"/>
    <property type="molecule type" value="Genomic_DNA"/>
</dbReference>
<evidence type="ECO:0000313" key="3">
    <source>
        <dbReference type="Proteomes" id="UP000175971"/>
    </source>
</evidence>
<sequence>MSTQATSSTPSPAAAGRPRRITALAGINALEGAALAIGGLYLVVMGVLGRPESPQQAETVGITLIALGAIPLIAARGLMLLRSWSRGPALITQIMALPVAWTLLRSQGALIPLGIAVAAVAVTGLVLVVNPATTQILGLRRGAGPDPEAADPKA</sequence>
<dbReference type="PATRIC" id="fig|518642.7.peg.7697"/>
<gene>
    <name evidence="2" type="ORF">AN221_40710</name>
</gene>
<evidence type="ECO:0000313" key="2">
    <source>
        <dbReference type="EMBL" id="OEV15069.1"/>
    </source>
</evidence>
<name>A0A1E7LFU2_9ACTN</name>
<feature type="transmembrane region" description="Helical" evidence="1">
    <location>
        <begin position="60"/>
        <end position="81"/>
    </location>
</feature>
<proteinExistence type="predicted"/>
<dbReference type="RefSeq" id="WP_070205018.1">
    <property type="nucleotide sequence ID" value="NZ_LJGZ01000113.1"/>
</dbReference>
<reference evidence="2 3" key="1">
    <citation type="journal article" date="2016" name="Front. Microbiol.">
        <title>Comparative Genomics Analysis of Streptomyces Species Reveals Their Adaptation to the Marine Environment and Their Diversity at the Genomic Level.</title>
        <authorList>
            <person name="Tian X."/>
            <person name="Zhang Z."/>
            <person name="Yang T."/>
            <person name="Chen M."/>
            <person name="Li J."/>
            <person name="Chen F."/>
            <person name="Yang J."/>
            <person name="Li W."/>
            <person name="Zhang B."/>
            <person name="Zhang Z."/>
            <person name="Wu J."/>
            <person name="Zhang C."/>
            <person name="Long L."/>
            <person name="Xiao J."/>
        </authorList>
    </citation>
    <scope>NUCLEOTIDE SEQUENCE [LARGE SCALE GENOMIC DNA]</scope>
    <source>
        <strain evidence="2 3">SCSIO M10372</strain>
    </source>
</reference>
<accession>A0A1E7LFU2</accession>
<keyword evidence="1" id="KW-1133">Transmembrane helix</keyword>
<evidence type="ECO:0008006" key="4">
    <source>
        <dbReference type="Google" id="ProtNLM"/>
    </source>
</evidence>
<dbReference type="AlphaFoldDB" id="A0A1E7LFU2"/>
<dbReference type="OrthoDB" id="4333492at2"/>
<feature type="transmembrane region" description="Helical" evidence="1">
    <location>
        <begin position="110"/>
        <end position="132"/>
    </location>
</feature>
<keyword evidence="3" id="KW-1185">Reference proteome</keyword>
<keyword evidence="1" id="KW-0812">Transmembrane</keyword>
<protein>
    <recommendedName>
        <fullName evidence="4">Integral membrane protein</fullName>
    </recommendedName>
</protein>
<feature type="transmembrane region" description="Helical" evidence="1">
    <location>
        <begin position="21"/>
        <end position="48"/>
    </location>
</feature>
<keyword evidence="1" id="KW-0472">Membrane</keyword>
<organism evidence="2 3">
    <name type="scientific">Streptomyces nanshensis</name>
    <dbReference type="NCBI Taxonomy" id="518642"/>
    <lineage>
        <taxon>Bacteria</taxon>
        <taxon>Bacillati</taxon>
        <taxon>Actinomycetota</taxon>
        <taxon>Actinomycetes</taxon>
        <taxon>Kitasatosporales</taxon>
        <taxon>Streptomycetaceae</taxon>
        <taxon>Streptomyces</taxon>
    </lineage>
</organism>
<dbReference type="Proteomes" id="UP000175971">
    <property type="component" value="Unassembled WGS sequence"/>
</dbReference>